<dbReference type="InterPro" id="IPR005151">
    <property type="entry name" value="Tail-specific_protease"/>
</dbReference>
<dbReference type="STRING" id="459349.CLOAM0825"/>
<feature type="active site" description="Charge relay system" evidence="8">
    <location>
        <position position="742"/>
    </location>
</feature>
<dbReference type="InterPro" id="IPR028204">
    <property type="entry name" value="Tricorn_C1"/>
</dbReference>
<comment type="similarity">
    <text evidence="2 7">Belongs to the peptidase S41B family.</text>
</comment>
<dbReference type="Pfam" id="PF03572">
    <property type="entry name" value="Peptidase_S41"/>
    <property type="match status" value="1"/>
</dbReference>
<dbReference type="KEGG" id="caci:CLOAM0825"/>
<evidence type="ECO:0000256" key="9">
    <source>
        <dbReference type="PIRSR" id="PIRSR036421-3"/>
    </source>
</evidence>
<keyword evidence="3 7" id="KW-0963">Cytoplasm</keyword>
<dbReference type="Gene3D" id="3.30.750.44">
    <property type="match status" value="1"/>
</dbReference>
<evidence type="ECO:0000256" key="10">
    <source>
        <dbReference type="SAM" id="SignalP"/>
    </source>
</evidence>
<evidence type="ECO:0000259" key="11">
    <source>
        <dbReference type="SMART" id="SM00245"/>
    </source>
</evidence>
<dbReference type="SMART" id="SM00245">
    <property type="entry name" value="TSPc"/>
    <property type="match status" value="1"/>
</dbReference>
<dbReference type="InterPro" id="IPR036034">
    <property type="entry name" value="PDZ_sf"/>
</dbReference>
<evidence type="ECO:0000256" key="4">
    <source>
        <dbReference type="ARBA" id="ARBA00022670"/>
    </source>
</evidence>
<dbReference type="Gene3D" id="2.120.10.30">
    <property type="entry name" value="TolB, C-terminal domain"/>
    <property type="match status" value="1"/>
</dbReference>
<evidence type="ECO:0000256" key="7">
    <source>
        <dbReference type="PIRNR" id="PIRNR036421"/>
    </source>
</evidence>
<dbReference type="eggNOG" id="COG4946">
    <property type="taxonomic scope" value="Bacteria"/>
</dbReference>
<feature type="active site" description="Charge relay system" evidence="8">
    <location>
        <position position="1016"/>
    </location>
</feature>
<dbReference type="PANTHER" id="PTHR43253">
    <property type="entry name" value="TRICORN PROTEASE HOMOLOG 2-RELATED"/>
    <property type="match status" value="1"/>
</dbReference>
<dbReference type="Proteomes" id="UP000002019">
    <property type="component" value="Chromosome"/>
</dbReference>
<sequence>MISVNSKKILELLCILICACPLVAQEAYFTSEPAISPDGEIVCYVYSNDLWLVPFAGGIPRRITNTTSYEWNPQFSPDGKMLAFSSDRSGQNLIYIMPATGGEAKAVNYESFRISEWFSDSQNLLCTKYSPRWGLSFYKVPINGSRPVLLAEIGSSFATLSPDNKQIVFQKGGYSRREAYRGSGNGELWLIDLPTKKYTKLTNTELSELYPSFSQTGALYYCASDGKCFQINKVNKLSFRKPEKITNLKPFSARRISLSRNNDRLVFEYFNTIYKYDPTLKTGEKVSPLFIDLCEDEWQENIVRSYENTTIDDYTISTDELLVGFTHNYDSFFAPVKGGEAKQISFDHGSIFGLQFLDKRQMVISKLDNGIVKLFTATADSVITLSPVDWFGADSLCVTELYKDKNGRWYFKYDDYYRHQKIAIADSGFVNIRPVNTPWAVTTNFAFTEDGRYAVYGTLREDNYVKELYLYDVQADSSKRLLADNGWWQNLFWTSDNKSILLTRNSDIYRLDLVPRDEFELDTDPWDEILHPEKSKADSTNEEMQNEKKGIQEIESTWKEKKEEKPKPLEIVWEGLEKRFYPVITAKDNYNFVLDIISDSTFYYIENNGQQEKNSILKKANIYGKNQKEVFNFGRNAGYYNKVNNTVYYLINQELKSYNLDTSARKDIKIKYDYKYDKVLLNLRVFEEVWCAFGNNFYDPAMHNVPWKELFQLYRPYVEKAKDIYDVAFIIEEMIGDVNASHTGFYPREEYKPFTNPVAWLGADFDYKNILAEGIRLERIYPTSRLGSFYHLQDGCILTHIDEVKITAHTSLDSLLAGKIGKKIKLTILQEGNITEAVITGLSYSQMSELKYDYQIAKNKKLVDELSHGKLGYIHIPAMGENDWQKFYRDFVVDNFDKDALVIDVRGNYGGHIHDKLITLLQKKKYAYTTSRRYSRVLCYEPHNIWDKPSIVLVNEDSFSDGEIFPTVYQELKLGKVVGTPSSGAVIGTWHYYLQDGSSMRMPGTGWYKLDGTNMEGTGVQPDIVVENLPEDIIAERDPQLIRAVKELMKELK</sequence>
<accession>B0VH91</accession>
<dbReference type="Pfam" id="PF26549">
    <property type="entry name" value="Tricorn_N"/>
    <property type="match status" value="1"/>
</dbReference>
<dbReference type="InterPro" id="IPR012393">
    <property type="entry name" value="Tricorn_protease"/>
</dbReference>
<dbReference type="AlphaFoldDB" id="B0VH91"/>
<keyword evidence="4 7" id="KW-0645">Protease</keyword>
<protein>
    <recommendedName>
        <fullName evidence="7">Tricorn protease homolog</fullName>
        <ecNumber evidence="7">3.4.21.-</ecNumber>
    </recommendedName>
</protein>
<dbReference type="InterPro" id="IPR011042">
    <property type="entry name" value="6-blade_b-propeller_TolB-like"/>
</dbReference>
<evidence type="ECO:0000256" key="5">
    <source>
        <dbReference type="ARBA" id="ARBA00022801"/>
    </source>
</evidence>
<evidence type="ECO:0000256" key="1">
    <source>
        <dbReference type="ARBA" id="ARBA00004496"/>
    </source>
</evidence>
<keyword evidence="6 7" id="KW-0720">Serine protease</keyword>
<dbReference type="EMBL" id="CU466930">
    <property type="protein sequence ID" value="CAO80706.1"/>
    <property type="molecule type" value="Genomic_DNA"/>
</dbReference>
<dbReference type="PIRSF" id="PIRSF036421">
    <property type="entry name" value="Tricorn_protease"/>
    <property type="match status" value="1"/>
</dbReference>
<dbReference type="Gene3D" id="3.90.226.10">
    <property type="entry name" value="2-enoyl-CoA Hydratase, Chain A, domain 1"/>
    <property type="match status" value="1"/>
</dbReference>
<dbReference type="eggNOG" id="COG0793">
    <property type="taxonomic scope" value="Bacteria"/>
</dbReference>
<dbReference type="EC" id="3.4.21.-" evidence="7"/>
<dbReference type="GO" id="GO:0006508">
    <property type="term" value="P:proteolysis"/>
    <property type="evidence" value="ECO:0007669"/>
    <property type="project" value="UniProtKB-UniRule"/>
</dbReference>
<feature type="chain" id="PRO_5002757823" description="Tricorn protease homolog" evidence="10">
    <location>
        <begin position="25"/>
        <end position="1053"/>
    </location>
</feature>
<evidence type="ECO:0000256" key="8">
    <source>
        <dbReference type="PIRSR" id="PIRSR036421-1"/>
    </source>
</evidence>
<feature type="domain" description="Tail specific protease" evidence="11">
    <location>
        <begin position="831"/>
        <end position="1027"/>
    </location>
</feature>
<dbReference type="HOGENOM" id="CLU_005503_0_0_0"/>
<dbReference type="CDD" id="cd07562">
    <property type="entry name" value="Peptidase_S41_TRI"/>
    <property type="match status" value="1"/>
</dbReference>
<dbReference type="SUPFAM" id="SSF50156">
    <property type="entry name" value="PDZ domain-like"/>
    <property type="match status" value="1"/>
</dbReference>
<keyword evidence="5 7" id="KW-0378">Hydrolase</keyword>
<evidence type="ECO:0000256" key="6">
    <source>
        <dbReference type="ARBA" id="ARBA00022825"/>
    </source>
</evidence>
<dbReference type="SUPFAM" id="SSF69304">
    <property type="entry name" value="Tricorn protease N-terminal domain"/>
    <property type="match status" value="1"/>
</dbReference>
<evidence type="ECO:0000256" key="2">
    <source>
        <dbReference type="ARBA" id="ARBA00008524"/>
    </source>
</evidence>
<gene>
    <name evidence="12" type="ordered locus">CLOAM0825</name>
</gene>
<evidence type="ECO:0000313" key="12">
    <source>
        <dbReference type="EMBL" id="CAO80706.1"/>
    </source>
</evidence>
<organism evidence="12 13">
    <name type="scientific">Cloacimonas acidaminovorans (strain Evry)</name>
    <dbReference type="NCBI Taxonomy" id="459349"/>
    <lineage>
        <taxon>Bacteria</taxon>
        <taxon>Pseudomonadati</taxon>
        <taxon>Candidatus Cloacimonadota</taxon>
        <taxon>Candidatus Cloacimonadia</taxon>
        <taxon>Candidatus Cloacimonadales</taxon>
        <taxon>Candidatus Cloacimonadaceae</taxon>
        <taxon>Candidatus Cloacimonas</taxon>
    </lineage>
</organism>
<comment type="subcellular location">
    <subcellularLocation>
        <location evidence="1 7">Cytoplasm</location>
    </subcellularLocation>
</comment>
<proteinExistence type="inferred from homology"/>
<feature type="site" description="Transition state stabilizer; via amide nitrogen" evidence="9">
    <location>
        <position position="961"/>
    </location>
</feature>
<dbReference type="SUPFAM" id="SSF50969">
    <property type="entry name" value="YVTN repeat-like/Quinoprotein amine dehydrogenase"/>
    <property type="match status" value="1"/>
</dbReference>
<evidence type="ECO:0000313" key="13">
    <source>
        <dbReference type="Proteomes" id="UP000002019"/>
    </source>
</evidence>
<dbReference type="GO" id="GO:0008236">
    <property type="term" value="F:serine-type peptidase activity"/>
    <property type="evidence" value="ECO:0007669"/>
    <property type="project" value="UniProtKB-UniRule"/>
</dbReference>
<dbReference type="Gene3D" id="2.120.10.60">
    <property type="entry name" value="Tricorn protease N-terminal domain"/>
    <property type="match status" value="1"/>
</dbReference>
<dbReference type="InterPro" id="IPR011044">
    <property type="entry name" value="Quino_amine_DH_bsu"/>
</dbReference>
<feature type="active site" description="Nucleophile" evidence="8">
    <location>
        <position position="960"/>
    </location>
</feature>
<reference evidence="12 13" key="1">
    <citation type="journal article" date="2008" name="J. Bacteriol.">
        <title>'Candidatus Cloacamonas acidaminovorans': genome sequence reconstruction provides a first glimpse of a new bacterial division.</title>
        <authorList>
            <person name="Pelletier E."/>
            <person name="Kreimeyer A."/>
            <person name="Bocs S."/>
            <person name="Rouy Z."/>
            <person name="Gyapay G."/>
            <person name="Chouari R."/>
            <person name="Riviere D."/>
            <person name="Ganesan A."/>
            <person name="Daegelen P."/>
            <person name="Sghir A."/>
            <person name="Cohen G.N."/>
            <person name="Medigue C."/>
            <person name="Weissenbach J."/>
            <person name="Le Paslier D."/>
        </authorList>
    </citation>
    <scope>NUCLEOTIDE SEQUENCE [LARGE SCALE GENOMIC DNA]</scope>
    <source>
        <strain evidence="13">Evry</strain>
    </source>
</reference>
<evidence type="ECO:0000256" key="3">
    <source>
        <dbReference type="ARBA" id="ARBA00022490"/>
    </source>
</evidence>
<dbReference type="PANTHER" id="PTHR43253:SF1">
    <property type="entry name" value="TRICORN PROTEASE HOMOLOG 2-RELATED"/>
    <property type="match status" value="1"/>
</dbReference>
<feature type="signal peptide" evidence="10">
    <location>
        <begin position="1"/>
        <end position="24"/>
    </location>
</feature>
<dbReference type="OrthoDB" id="9758793at2"/>
<keyword evidence="13" id="KW-1185">Reference proteome</keyword>
<dbReference type="InterPro" id="IPR029045">
    <property type="entry name" value="ClpP/crotonase-like_dom_sf"/>
</dbReference>
<comment type="function">
    <text evidence="7">Degrades oligopeptides.</text>
</comment>
<dbReference type="Pfam" id="PF14684">
    <property type="entry name" value="Tricorn_C1"/>
    <property type="match status" value="1"/>
</dbReference>
<name>B0VH91_CLOAI</name>
<keyword evidence="10" id="KW-0732">Signal</keyword>
<dbReference type="GO" id="GO:0005737">
    <property type="term" value="C:cytoplasm"/>
    <property type="evidence" value="ECO:0007669"/>
    <property type="project" value="UniProtKB-SubCell"/>
</dbReference>
<dbReference type="SUPFAM" id="SSF52096">
    <property type="entry name" value="ClpP/crotonase"/>
    <property type="match status" value="1"/>
</dbReference>